<evidence type="ECO:0000313" key="11">
    <source>
        <dbReference type="EMBL" id="BAM47223.1"/>
    </source>
</evidence>
<keyword evidence="5" id="KW-0235">DNA replication</keyword>
<accession>K0J7A5</accession>
<evidence type="ECO:0000313" key="12">
    <source>
        <dbReference type="Proteomes" id="UP000006294"/>
    </source>
</evidence>
<dbReference type="Gene3D" id="1.20.272.10">
    <property type="match status" value="1"/>
</dbReference>
<evidence type="ECO:0000256" key="4">
    <source>
        <dbReference type="ARBA" id="ARBA00022695"/>
    </source>
</evidence>
<evidence type="ECO:0000256" key="2">
    <source>
        <dbReference type="ARBA" id="ARBA00017703"/>
    </source>
</evidence>
<dbReference type="HOGENOM" id="CLU_044694_4_0_9"/>
<dbReference type="GO" id="GO:0003677">
    <property type="term" value="F:DNA binding"/>
    <property type="evidence" value="ECO:0007669"/>
    <property type="project" value="InterPro"/>
</dbReference>
<dbReference type="InterPro" id="IPR010372">
    <property type="entry name" value="DNA_pol3_delta_N"/>
</dbReference>
<dbReference type="Gene3D" id="1.10.8.60">
    <property type="match status" value="1"/>
</dbReference>
<dbReference type="PANTHER" id="PTHR34388:SF1">
    <property type="entry name" value="DNA POLYMERASE III SUBUNIT DELTA"/>
    <property type="match status" value="1"/>
</dbReference>
<sequence length="340" mass="39226">MNYIEAMKALKTKEIPSVILIYGEEQFLIESAINQISDRIFNKGDAEDTLIQYDLEETTIDDVIMEAETYPFFSEQKIVIAKKAFFLTAKQTKSQVEHDLNRLIEYIEQPVDFSTLIIVVPYEKLDERKKVTKQLKKQAMTINCQEVKSWEIDQWLTHLAKQYQIYLDKSAEQILLNETGTNLGLLQSEIEKLALYVGENGQVTAEIARDLVSHQGQATGLNLVDMVISKDLTGAIKIYRDLMKLNEEPIALIGLLASQLRTIYQVKILRQKGYHQQQMARELKVHPYVVKMSLERERKFSLDMLYRCLTACSEIDQAIKIGKMEKELAFESLLYQLIST</sequence>
<dbReference type="STRING" id="698758.AXY_10910"/>
<dbReference type="SUPFAM" id="SSF48019">
    <property type="entry name" value="post-AAA+ oligomerization domain-like"/>
    <property type="match status" value="1"/>
</dbReference>
<dbReference type="EC" id="2.7.7.7" evidence="1"/>
<evidence type="ECO:0000256" key="3">
    <source>
        <dbReference type="ARBA" id="ARBA00022679"/>
    </source>
</evidence>
<dbReference type="InterPro" id="IPR048466">
    <property type="entry name" value="DNA_pol3_delta-like_C"/>
</dbReference>
<dbReference type="InterPro" id="IPR005790">
    <property type="entry name" value="DNA_polIII_delta"/>
</dbReference>
<gene>
    <name evidence="11" type="primary">holA</name>
    <name evidence="11" type="ordered locus">AXY_10910</name>
</gene>
<evidence type="ECO:0000256" key="6">
    <source>
        <dbReference type="ARBA" id="ARBA00022932"/>
    </source>
</evidence>
<proteinExistence type="inferred from homology"/>
<dbReference type="eggNOG" id="COG1466">
    <property type="taxonomic scope" value="Bacteria"/>
</dbReference>
<evidence type="ECO:0000256" key="7">
    <source>
        <dbReference type="ARBA" id="ARBA00034754"/>
    </source>
</evidence>
<dbReference type="PANTHER" id="PTHR34388">
    <property type="entry name" value="DNA POLYMERASE III SUBUNIT DELTA"/>
    <property type="match status" value="1"/>
</dbReference>
<evidence type="ECO:0000259" key="10">
    <source>
        <dbReference type="Pfam" id="PF21694"/>
    </source>
</evidence>
<organism evidence="11 12">
    <name type="scientific">Amphibacillus xylanus (strain ATCC 51415 / DSM 6626 / JCM 7361 / LMG 17667 / NBRC 15112 / Ep01)</name>
    <dbReference type="NCBI Taxonomy" id="698758"/>
    <lineage>
        <taxon>Bacteria</taxon>
        <taxon>Bacillati</taxon>
        <taxon>Bacillota</taxon>
        <taxon>Bacilli</taxon>
        <taxon>Bacillales</taxon>
        <taxon>Bacillaceae</taxon>
        <taxon>Amphibacillus</taxon>
    </lineage>
</organism>
<keyword evidence="3 11" id="KW-0808">Transferase</keyword>
<dbReference type="InterPro" id="IPR008921">
    <property type="entry name" value="DNA_pol3_clamp-load_cplx_C"/>
</dbReference>
<evidence type="ECO:0000256" key="1">
    <source>
        <dbReference type="ARBA" id="ARBA00012417"/>
    </source>
</evidence>
<feature type="domain" description="DNA polymerase III delta N-terminal" evidence="9">
    <location>
        <begin position="20"/>
        <end position="145"/>
    </location>
</feature>
<name>K0J7A5_AMPXN</name>
<dbReference type="GO" id="GO:0009360">
    <property type="term" value="C:DNA polymerase III complex"/>
    <property type="evidence" value="ECO:0007669"/>
    <property type="project" value="InterPro"/>
</dbReference>
<evidence type="ECO:0000256" key="5">
    <source>
        <dbReference type="ARBA" id="ARBA00022705"/>
    </source>
</evidence>
<dbReference type="NCBIfam" id="TIGR01128">
    <property type="entry name" value="holA"/>
    <property type="match status" value="1"/>
</dbReference>
<dbReference type="RefSeq" id="WP_015009828.1">
    <property type="nucleotide sequence ID" value="NC_018704.1"/>
</dbReference>
<dbReference type="Pfam" id="PF06144">
    <property type="entry name" value="DNA_pol3_delta"/>
    <property type="match status" value="1"/>
</dbReference>
<comment type="similarity">
    <text evidence="7">Belongs to the DNA polymerase HolA subunit family.</text>
</comment>
<dbReference type="InterPro" id="IPR027417">
    <property type="entry name" value="P-loop_NTPase"/>
</dbReference>
<keyword evidence="4 11" id="KW-0548">Nucleotidyltransferase</keyword>
<dbReference type="OrthoDB" id="9775929at2"/>
<reference evidence="11 12" key="1">
    <citation type="submission" date="2011-01" db="EMBL/GenBank/DDBJ databases">
        <title>Whole genome sequence of Amphibacillus xylinus NBRC 15112.</title>
        <authorList>
            <person name="Nakazawa H."/>
            <person name="Katano Y."/>
            <person name="Nakamura S."/>
            <person name="Sasagawa M."/>
            <person name="Fukada J."/>
            <person name="Arai T."/>
            <person name="Sasakura N."/>
            <person name="Mochizuki D."/>
            <person name="Hosoyama A."/>
            <person name="Harada K."/>
            <person name="Horikawa H."/>
            <person name="Kato Y."/>
            <person name="Harada T."/>
            <person name="Sasaki K."/>
            <person name="Sekiguchi M."/>
            <person name="Hodoyama M."/>
            <person name="Nishiko R."/>
            <person name="Narita H."/>
            <person name="Hanamaki A."/>
            <person name="Hata C."/>
            <person name="Konno Y."/>
            <person name="Niimura Y."/>
            <person name="Yamazaki S."/>
            <person name="Fujita N."/>
        </authorList>
    </citation>
    <scope>NUCLEOTIDE SEQUENCE [LARGE SCALE GENOMIC DNA]</scope>
    <source>
        <strain evidence="12">ATCC 51415 / DSM 6626 / JCM 7361 / LMG 17667 / NBRC 15112 / Ep01</strain>
    </source>
</reference>
<dbReference type="PATRIC" id="fig|698758.3.peg.1087"/>
<evidence type="ECO:0000259" key="9">
    <source>
        <dbReference type="Pfam" id="PF06144"/>
    </source>
</evidence>
<keyword evidence="12" id="KW-1185">Reference proteome</keyword>
<feature type="domain" description="DNA polymerase III delta subunit-like C-terminal" evidence="10">
    <location>
        <begin position="222"/>
        <end position="337"/>
    </location>
</feature>
<dbReference type="SUPFAM" id="SSF52540">
    <property type="entry name" value="P-loop containing nucleoside triphosphate hydrolases"/>
    <property type="match status" value="1"/>
</dbReference>
<keyword evidence="6" id="KW-0239">DNA-directed DNA polymerase</keyword>
<comment type="catalytic activity">
    <reaction evidence="8">
        <text>DNA(n) + a 2'-deoxyribonucleoside 5'-triphosphate = DNA(n+1) + diphosphate</text>
        <dbReference type="Rhea" id="RHEA:22508"/>
        <dbReference type="Rhea" id="RHEA-COMP:17339"/>
        <dbReference type="Rhea" id="RHEA-COMP:17340"/>
        <dbReference type="ChEBI" id="CHEBI:33019"/>
        <dbReference type="ChEBI" id="CHEBI:61560"/>
        <dbReference type="ChEBI" id="CHEBI:173112"/>
        <dbReference type="EC" id="2.7.7.7"/>
    </reaction>
</comment>
<evidence type="ECO:0000256" key="8">
    <source>
        <dbReference type="ARBA" id="ARBA00049244"/>
    </source>
</evidence>
<dbReference type="Proteomes" id="UP000006294">
    <property type="component" value="Chromosome"/>
</dbReference>
<dbReference type="Gene3D" id="3.40.50.300">
    <property type="entry name" value="P-loop containing nucleotide triphosphate hydrolases"/>
    <property type="match status" value="1"/>
</dbReference>
<dbReference type="GO" id="GO:0003887">
    <property type="term" value="F:DNA-directed DNA polymerase activity"/>
    <property type="evidence" value="ECO:0007669"/>
    <property type="project" value="UniProtKB-KW"/>
</dbReference>
<dbReference type="GO" id="GO:0006261">
    <property type="term" value="P:DNA-templated DNA replication"/>
    <property type="evidence" value="ECO:0007669"/>
    <property type="project" value="TreeGrafter"/>
</dbReference>
<dbReference type="AlphaFoldDB" id="K0J7A5"/>
<dbReference type="Pfam" id="PF21694">
    <property type="entry name" value="DNA_pol3_delta_C"/>
    <property type="match status" value="1"/>
</dbReference>
<dbReference type="KEGG" id="axl:AXY_10910"/>
<protein>
    <recommendedName>
        <fullName evidence="2">DNA polymerase III subunit delta</fullName>
        <ecNumber evidence="1">2.7.7.7</ecNumber>
    </recommendedName>
</protein>
<dbReference type="EMBL" id="AP012050">
    <property type="protein sequence ID" value="BAM47223.1"/>
    <property type="molecule type" value="Genomic_DNA"/>
</dbReference>